<evidence type="ECO:0000313" key="2">
    <source>
        <dbReference type="EMBL" id="KAK5838772.1"/>
    </source>
</evidence>
<dbReference type="PANTHER" id="PTHR47074">
    <property type="entry name" value="BNAC02G40300D PROTEIN"/>
    <property type="match status" value="1"/>
</dbReference>
<protein>
    <recommendedName>
        <fullName evidence="1">RNase H type-1 domain-containing protein</fullName>
    </recommendedName>
</protein>
<dbReference type="InterPro" id="IPR044730">
    <property type="entry name" value="RNase_H-like_dom_plant"/>
</dbReference>
<keyword evidence="3" id="KW-1185">Reference proteome</keyword>
<evidence type="ECO:0000259" key="1">
    <source>
        <dbReference type="Pfam" id="PF13456"/>
    </source>
</evidence>
<proteinExistence type="predicted"/>
<dbReference type="Gene3D" id="3.30.420.10">
    <property type="entry name" value="Ribonuclease H-like superfamily/Ribonuclease H"/>
    <property type="match status" value="1"/>
</dbReference>
<comment type="caution">
    <text evidence="2">The sequence shown here is derived from an EMBL/GenBank/DDBJ whole genome shotgun (WGS) entry which is preliminary data.</text>
</comment>
<dbReference type="Pfam" id="PF13456">
    <property type="entry name" value="RVT_3"/>
    <property type="match status" value="1"/>
</dbReference>
<sequence>MQELWERAKTLSHDFRIHNLANKPVIPTTPACKKWVKPPDGYVTINFHTSVFNGNVGFGVIARDSDGFVIGRSGGFKEKIVPAEWAELEAFEESLKVANSFNISKAVFESDCASLVSRINNRGKDITILGSRVNNKCYWNFNMDYPLDIHDLVTNDAIN</sequence>
<evidence type="ECO:0000313" key="3">
    <source>
        <dbReference type="Proteomes" id="UP001358586"/>
    </source>
</evidence>
<dbReference type="InterPro" id="IPR002156">
    <property type="entry name" value="RNaseH_domain"/>
</dbReference>
<feature type="domain" description="RNase H type-1" evidence="1">
    <location>
        <begin position="53"/>
        <end position="124"/>
    </location>
</feature>
<dbReference type="PANTHER" id="PTHR47074:SF48">
    <property type="entry name" value="POLYNUCLEOTIDYL TRANSFERASE, RIBONUCLEASE H-LIKE SUPERFAMILY PROTEIN"/>
    <property type="match status" value="1"/>
</dbReference>
<dbReference type="InterPro" id="IPR036397">
    <property type="entry name" value="RNaseH_sf"/>
</dbReference>
<name>A0ABR0QIG6_GOSAR</name>
<organism evidence="2 3">
    <name type="scientific">Gossypium arboreum</name>
    <name type="common">Tree cotton</name>
    <name type="synonym">Gossypium nanking</name>
    <dbReference type="NCBI Taxonomy" id="29729"/>
    <lineage>
        <taxon>Eukaryota</taxon>
        <taxon>Viridiplantae</taxon>
        <taxon>Streptophyta</taxon>
        <taxon>Embryophyta</taxon>
        <taxon>Tracheophyta</taxon>
        <taxon>Spermatophyta</taxon>
        <taxon>Magnoliopsida</taxon>
        <taxon>eudicotyledons</taxon>
        <taxon>Gunneridae</taxon>
        <taxon>Pentapetalae</taxon>
        <taxon>rosids</taxon>
        <taxon>malvids</taxon>
        <taxon>Malvales</taxon>
        <taxon>Malvaceae</taxon>
        <taxon>Malvoideae</taxon>
        <taxon>Gossypium</taxon>
    </lineage>
</organism>
<reference evidence="2 3" key="1">
    <citation type="submission" date="2023-03" db="EMBL/GenBank/DDBJ databases">
        <title>WGS of Gossypium arboreum.</title>
        <authorList>
            <person name="Yu D."/>
        </authorList>
    </citation>
    <scope>NUCLEOTIDE SEQUENCE [LARGE SCALE GENOMIC DNA]</scope>
    <source>
        <tissue evidence="2">Leaf</tissue>
    </source>
</reference>
<dbReference type="CDD" id="cd06222">
    <property type="entry name" value="RNase_H_like"/>
    <property type="match status" value="1"/>
</dbReference>
<dbReference type="EMBL" id="JARKNE010000003">
    <property type="protein sequence ID" value="KAK5838772.1"/>
    <property type="molecule type" value="Genomic_DNA"/>
</dbReference>
<accession>A0ABR0QIG6</accession>
<gene>
    <name evidence="2" type="ORF">PVK06_007510</name>
</gene>
<dbReference type="Proteomes" id="UP001358586">
    <property type="component" value="Chromosome 3"/>
</dbReference>
<dbReference type="InterPro" id="IPR052929">
    <property type="entry name" value="RNase_H-like_EbsB-rel"/>
</dbReference>